<protein>
    <recommendedName>
        <fullName evidence="3">cysteine desulfurase</fullName>
        <ecNumber evidence="3">2.8.1.7</ecNumber>
    </recommendedName>
</protein>
<dbReference type="InterPro" id="IPR015424">
    <property type="entry name" value="PyrdxlP-dep_Trfase"/>
</dbReference>
<gene>
    <name evidence="10" type="ORF">B1B_10711</name>
</gene>
<comment type="cofactor">
    <cofactor evidence="1">
        <name>pyridoxal 5'-phosphate</name>
        <dbReference type="ChEBI" id="CHEBI:597326"/>
    </cofactor>
</comment>
<evidence type="ECO:0000256" key="7">
    <source>
        <dbReference type="ARBA" id="ARBA00023004"/>
    </source>
</evidence>
<evidence type="ECO:0000313" key="10">
    <source>
        <dbReference type="EMBL" id="EQD52477.1"/>
    </source>
</evidence>
<dbReference type="InterPro" id="IPR015422">
    <property type="entry name" value="PyrdxlP-dep_Trfase_small"/>
</dbReference>
<dbReference type="InterPro" id="IPR020578">
    <property type="entry name" value="Aminotrans_V_PyrdxlP_BS"/>
</dbReference>
<evidence type="ECO:0000256" key="3">
    <source>
        <dbReference type="ARBA" id="ARBA00012239"/>
    </source>
</evidence>
<keyword evidence="6" id="KW-0663">Pyridoxal phosphate</keyword>
<dbReference type="PANTHER" id="PTHR11601">
    <property type="entry name" value="CYSTEINE DESULFURYLASE FAMILY MEMBER"/>
    <property type="match status" value="1"/>
</dbReference>
<evidence type="ECO:0000256" key="5">
    <source>
        <dbReference type="ARBA" id="ARBA00022723"/>
    </source>
</evidence>
<dbReference type="GO" id="GO:0046872">
    <property type="term" value="F:metal ion binding"/>
    <property type="evidence" value="ECO:0007669"/>
    <property type="project" value="UniProtKB-KW"/>
</dbReference>
<keyword evidence="7" id="KW-0408">Iron</keyword>
<dbReference type="AlphaFoldDB" id="T1A693"/>
<dbReference type="Gene3D" id="3.90.1150.10">
    <property type="entry name" value="Aspartate Aminotransferase, domain 1"/>
    <property type="match status" value="1"/>
</dbReference>
<comment type="caution">
    <text evidence="10">The sequence shown here is derived from an EMBL/GenBank/DDBJ whole genome shotgun (WGS) entry which is preliminary data.</text>
</comment>
<dbReference type="PIRSF" id="PIRSF005572">
    <property type="entry name" value="NifS"/>
    <property type="match status" value="1"/>
</dbReference>
<dbReference type="GO" id="GO:0031071">
    <property type="term" value="F:cysteine desulfurase activity"/>
    <property type="evidence" value="ECO:0007669"/>
    <property type="project" value="UniProtKB-EC"/>
</dbReference>
<evidence type="ECO:0000256" key="2">
    <source>
        <dbReference type="ARBA" id="ARBA00006490"/>
    </source>
</evidence>
<reference evidence="10" key="1">
    <citation type="submission" date="2013-08" db="EMBL/GenBank/DDBJ databases">
        <authorList>
            <person name="Mendez C."/>
            <person name="Richter M."/>
            <person name="Ferrer M."/>
            <person name="Sanchez J."/>
        </authorList>
    </citation>
    <scope>NUCLEOTIDE SEQUENCE</scope>
</reference>
<comment type="similarity">
    <text evidence="2">Belongs to the class-V pyridoxal-phosphate-dependent aminotransferase family. NifS/IscS subfamily.</text>
</comment>
<dbReference type="GO" id="GO:0051536">
    <property type="term" value="F:iron-sulfur cluster binding"/>
    <property type="evidence" value="ECO:0007669"/>
    <property type="project" value="UniProtKB-KW"/>
</dbReference>
<dbReference type="EMBL" id="AUZY01006963">
    <property type="protein sequence ID" value="EQD52477.1"/>
    <property type="molecule type" value="Genomic_DNA"/>
</dbReference>
<evidence type="ECO:0000256" key="6">
    <source>
        <dbReference type="ARBA" id="ARBA00022898"/>
    </source>
</evidence>
<dbReference type="EC" id="2.8.1.7" evidence="3"/>
<reference evidence="10" key="2">
    <citation type="journal article" date="2014" name="ISME J.">
        <title>Microbial stratification in low pH oxic and suboxic macroscopic growths along an acid mine drainage.</title>
        <authorList>
            <person name="Mendez-Garcia C."/>
            <person name="Mesa V."/>
            <person name="Sprenger R.R."/>
            <person name="Richter M."/>
            <person name="Diez M.S."/>
            <person name="Solano J."/>
            <person name="Bargiela R."/>
            <person name="Golyshina O.V."/>
            <person name="Manteca A."/>
            <person name="Ramos J.L."/>
            <person name="Gallego J.R."/>
            <person name="Llorente I."/>
            <person name="Martins Dos Santos V.A."/>
            <person name="Jensen O.N."/>
            <person name="Pelaez A.I."/>
            <person name="Sanchez J."/>
            <person name="Ferrer M."/>
        </authorList>
    </citation>
    <scope>NUCLEOTIDE SEQUENCE</scope>
</reference>
<evidence type="ECO:0000259" key="9">
    <source>
        <dbReference type="Pfam" id="PF00266"/>
    </source>
</evidence>
<evidence type="ECO:0000256" key="4">
    <source>
        <dbReference type="ARBA" id="ARBA00022679"/>
    </source>
</evidence>
<dbReference type="InterPro" id="IPR015421">
    <property type="entry name" value="PyrdxlP-dep_Trfase_major"/>
</dbReference>
<keyword evidence="4" id="KW-0808">Transferase</keyword>
<dbReference type="FunFam" id="3.40.640.10:FF:000003">
    <property type="entry name" value="Cysteine desulfurase IscS"/>
    <property type="match status" value="1"/>
</dbReference>
<organism evidence="10">
    <name type="scientific">mine drainage metagenome</name>
    <dbReference type="NCBI Taxonomy" id="410659"/>
    <lineage>
        <taxon>unclassified sequences</taxon>
        <taxon>metagenomes</taxon>
        <taxon>ecological metagenomes</taxon>
    </lineage>
</organism>
<dbReference type="Pfam" id="PF00266">
    <property type="entry name" value="Aminotran_5"/>
    <property type="match status" value="1"/>
</dbReference>
<proteinExistence type="inferred from homology"/>
<name>T1A693_9ZZZZ</name>
<dbReference type="PROSITE" id="PS00595">
    <property type="entry name" value="AA_TRANSFER_CLASS_5"/>
    <property type="match status" value="1"/>
</dbReference>
<dbReference type="PANTHER" id="PTHR11601:SF34">
    <property type="entry name" value="CYSTEINE DESULFURASE"/>
    <property type="match status" value="1"/>
</dbReference>
<keyword evidence="5" id="KW-0479">Metal-binding</keyword>
<sequence length="418" mass="44589">MRPIPTLPGTARLTYNGGMKTRDRPIYLDYAASTPADPRVIARMLGFLGPDSVFANPASATHALGRAAREAVEAARHEVAALIGARDSEIVFTSGATESNNLALSGLARARSDRGRHLVASRIEHSSVLDTLRALEAEGFEVTYLPCDRNGRVDPEEVRRALRPDTLLCSVMHVNNETGVIQDIASIGRICRERGTVFHVDAVQSAGKLPIDLAALPVDLMSFSGHKIYGPKGIGALYLRSDPELVLEPLIHGGGQERGLRAGTLATHQIVGMGEAFRIARLEGAAEACRIQGMRDRLWARLEALSGVELNGASVPRVCGLLSLTFSGVGGESLLFFLGDLALAQGSACSSARGEPSHVLKALGRSDAEAEATLRISLGRFTTEDEIESAAQALAQAYGRMLEVAPRKRDRIGSRTVG</sequence>
<dbReference type="SUPFAM" id="SSF53383">
    <property type="entry name" value="PLP-dependent transferases"/>
    <property type="match status" value="1"/>
</dbReference>
<accession>T1A693</accession>
<keyword evidence="8" id="KW-0411">Iron-sulfur</keyword>
<evidence type="ECO:0000256" key="8">
    <source>
        <dbReference type="ARBA" id="ARBA00023014"/>
    </source>
</evidence>
<dbReference type="Gene3D" id="3.40.640.10">
    <property type="entry name" value="Type I PLP-dependent aspartate aminotransferase-like (Major domain)"/>
    <property type="match status" value="1"/>
</dbReference>
<dbReference type="InterPro" id="IPR000192">
    <property type="entry name" value="Aminotrans_V_dom"/>
</dbReference>
<dbReference type="InterPro" id="IPR016454">
    <property type="entry name" value="Cysteine_dSase"/>
</dbReference>
<evidence type="ECO:0000256" key="1">
    <source>
        <dbReference type="ARBA" id="ARBA00001933"/>
    </source>
</evidence>
<feature type="domain" description="Aminotransferase class V" evidence="9">
    <location>
        <begin position="26"/>
        <end position="388"/>
    </location>
</feature>